<dbReference type="EC" id="2.4.1.25" evidence="3 10"/>
<comment type="caution">
    <text evidence="11">The sequence shown here is derived from an EMBL/GenBank/DDBJ whole genome shotgun (WGS) entry which is preliminary data.</text>
</comment>
<organism evidence="11 12">
    <name type="scientific">Methylophaga muralis</name>
    <dbReference type="NCBI Taxonomy" id="291169"/>
    <lineage>
        <taxon>Bacteria</taxon>
        <taxon>Pseudomonadati</taxon>
        <taxon>Pseudomonadota</taxon>
        <taxon>Gammaproteobacteria</taxon>
        <taxon>Thiotrichales</taxon>
        <taxon>Piscirickettsiaceae</taxon>
        <taxon>Methylophaga</taxon>
    </lineage>
</organism>
<dbReference type="NCBIfam" id="NF011080">
    <property type="entry name" value="PRK14508.1-3"/>
    <property type="match status" value="1"/>
</dbReference>
<evidence type="ECO:0000256" key="2">
    <source>
        <dbReference type="ARBA" id="ARBA00005684"/>
    </source>
</evidence>
<evidence type="ECO:0000313" key="12">
    <source>
        <dbReference type="Proteomes" id="UP000094379"/>
    </source>
</evidence>
<dbReference type="GO" id="GO:0004134">
    <property type="term" value="F:4-alpha-glucanotransferase activity"/>
    <property type="evidence" value="ECO:0007669"/>
    <property type="project" value="UniProtKB-EC"/>
</dbReference>
<dbReference type="Pfam" id="PF02446">
    <property type="entry name" value="Glyco_hydro_77"/>
    <property type="match status" value="1"/>
</dbReference>
<dbReference type="STRING" id="291169.A9E74_01076"/>
<keyword evidence="5 10" id="KW-0328">Glycosyltransferase</keyword>
<evidence type="ECO:0000256" key="8">
    <source>
        <dbReference type="ARBA" id="ARBA00031423"/>
    </source>
</evidence>
<dbReference type="Gene3D" id="3.20.20.80">
    <property type="entry name" value="Glycosidases"/>
    <property type="match status" value="1"/>
</dbReference>
<name>A0A1E3GTB5_9GAMM</name>
<evidence type="ECO:0000256" key="3">
    <source>
        <dbReference type="ARBA" id="ARBA00012560"/>
    </source>
</evidence>
<accession>A0A1E3GTB5</accession>
<keyword evidence="12" id="KW-1185">Reference proteome</keyword>
<dbReference type="PANTHER" id="PTHR32438:SF5">
    <property type="entry name" value="4-ALPHA-GLUCANOTRANSFERASE DPE1, CHLOROPLASTIC_AMYLOPLASTIC"/>
    <property type="match status" value="1"/>
</dbReference>
<evidence type="ECO:0000256" key="4">
    <source>
        <dbReference type="ARBA" id="ARBA00020295"/>
    </source>
</evidence>
<dbReference type="Proteomes" id="UP000094379">
    <property type="component" value="Unassembled WGS sequence"/>
</dbReference>
<dbReference type="RefSeq" id="WP_069295596.1">
    <property type="nucleotide sequence ID" value="NZ_MCRI01000008.1"/>
</dbReference>
<comment type="similarity">
    <text evidence="2 10">Belongs to the disproportionating enzyme family.</text>
</comment>
<dbReference type="PANTHER" id="PTHR32438">
    <property type="entry name" value="4-ALPHA-GLUCANOTRANSFERASE DPE1, CHLOROPLASTIC/AMYLOPLASTIC"/>
    <property type="match status" value="1"/>
</dbReference>
<proteinExistence type="inferred from homology"/>
<dbReference type="SUPFAM" id="SSF51445">
    <property type="entry name" value="(Trans)glycosidases"/>
    <property type="match status" value="1"/>
</dbReference>
<dbReference type="InterPro" id="IPR017853">
    <property type="entry name" value="GH"/>
</dbReference>
<protein>
    <recommendedName>
        <fullName evidence="4 10">4-alpha-glucanotransferase</fullName>
        <ecNumber evidence="3 10">2.4.1.25</ecNumber>
    </recommendedName>
    <alternativeName>
        <fullName evidence="8 10">Amylomaltase</fullName>
    </alternativeName>
    <alternativeName>
        <fullName evidence="9 10">Disproportionating enzyme</fullName>
    </alternativeName>
</protein>
<keyword evidence="6 10" id="KW-0808">Transferase</keyword>
<evidence type="ECO:0000256" key="7">
    <source>
        <dbReference type="ARBA" id="ARBA00023277"/>
    </source>
</evidence>
<evidence type="ECO:0000256" key="6">
    <source>
        <dbReference type="ARBA" id="ARBA00022679"/>
    </source>
</evidence>
<evidence type="ECO:0000313" key="11">
    <source>
        <dbReference type="EMBL" id="ODN67175.1"/>
    </source>
</evidence>
<evidence type="ECO:0000256" key="5">
    <source>
        <dbReference type="ARBA" id="ARBA00022676"/>
    </source>
</evidence>
<evidence type="ECO:0000256" key="10">
    <source>
        <dbReference type="RuleBase" id="RU361207"/>
    </source>
</evidence>
<sequence length="485" mass="55793">MKQAHIFDNRRTGVLLHITSLPSGNLGADAYRFIDFLQQAGVTVWQMLPLGPTHEDGSPYQCLSAHAGNNKLLCIDSIKAKPWCRNEDLAGKKVFTIVVNAYKQFVEHATEADWTAFNEFCQLQAFWLEDYVLYREIRNLNHAMPWFEWPEPLRDRQPAALKELAEQRTESLTIRRFEQFLFFQQWQNLKTYANQHQIKLFGDMPIFVAHDSADVWAAPELFTLDATGQATKVTGVPPDYFSATGQRWGNPLYDWQAHIKEDFSWWLKRLATQLDLFDLIRIDHFRGFEACWEIPASCETAMEGEWGKAPGEALFKKLVSEFGELPLVAEDLGIITAEVTALREQFAMPGMKILQFAFGGDADNPYLPHKHCNDSITYTGTHDNNTSLGWYDEIDEATRQHLHQYIGPSEEAMPWLLIRVALKSVSQLAVIPMQDLLELGGEHRMNVPGTMEGNWKWQFEWTMLPEGCAEKLRQLNQIYGRIIYE</sequence>
<gene>
    <name evidence="11" type="primary">malQ</name>
    <name evidence="11" type="ORF">A9E74_01076</name>
</gene>
<dbReference type="NCBIfam" id="TIGR00217">
    <property type="entry name" value="malQ"/>
    <property type="match status" value="1"/>
</dbReference>
<dbReference type="GO" id="GO:0005975">
    <property type="term" value="P:carbohydrate metabolic process"/>
    <property type="evidence" value="ECO:0007669"/>
    <property type="project" value="InterPro"/>
</dbReference>
<reference evidence="11 12" key="1">
    <citation type="submission" date="2016-07" db="EMBL/GenBank/DDBJ databases">
        <title>Draft Genome Sequence of Methylophaga muralis Bur 1.</title>
        <authorList>
            <person name="Vasilenko O.V."/>
            <person name="Doronina N.V."/>
            <person name="Shmareva M.N."/>
            <person name="Tarlachkov S.V."/>
            <person name="Mustakhimov I."/>
            <person name="Trotsenko Y.A."/>
        </authorList>
    </citation>
    <scope>NUCLEOTIDE SEQUENCE [LARGE SCALE GENOMIC DNA]</scope>
    <source>
        <strain evidence="11 12">Bur 1</strain>
    </source>
</reference>
<comment type="catalytic activity">
    <reaction evidence="1 10">
        <text>Transfers a segment of a (1-&gt;4)-alpha-D-glucan to a new position in an acceptor, which may be glucose or a (1-&gt;4)-alpha-D-glucan.</text>
        <dbReference type="EC" id="2.4.1.25"/>
    </reaction>
</comment>
<evidence type="ECO:0000256" key="1">
    <source>
        <dbReference type="ARBA" id="ARBA00000439"/>
    </source>
</evidence>
<dbReference type="InterPro" id="IPR003385">
    <property type="entry name" value="Glyco_hydro_77"/>
</dbReference>
<dbReference type="EMBL" id="MCRI01000008">
    <property type="protein sequence ID" value="ODN67175.1"/>
    <property type="molecule type" value="Genomic_DNA"/>
</dbReference>
<evidence type="ECO:0000256" key="9">
    <source>
        <dbReference type="ARBA" id="ARBA00031501"/>
    </source>
</evidence>
<dbReference type="AlphaFoldDB" id="A0A1E3GTB5"/>
<dbReference type="PATRIC" id="fig|291169.3.peg.1082"/>
<keyword evidence="7 10" id="KW-0119">Carbohydrate metabolism</keyword>